<feature type="transmembrane region" description="Helical" evidence="1">
    <location>
        <begin position="71"/>
        <end position="93"/>
    </location>
</feature>
<accession>A0A813QYK4</accession>
<proteinExistence type="predicted"/>
<name>A0A813QYK4_9BILA</name>
<keyword evidence="1" id="KW-0812">Transmembrane</keyword>
<sequence length="141" mass="14804">MSYVPRPYGTRGVGYRSARPFYAPRAPYTRPYYGRPIGPMAPGMGAGVGSAAGSGALAGTLGALGGTLGCLLCLAAIGALGLFATVIAITAYAKKLLDEYKIVNNLDQNNNNGVPKLNVGINVLLVASFFYIFVRRMMHSV</sequence>
<feature type="transmembrane region" description="Helical" evidence="1">
    <location>
        <begin position="113"/>
        <end position="134"/>
    </location>
</feature>
<keyword evidence="1" id="KW-0472">Membrane</keyword>
<feature type="transmembrane region" description="Helical" evidence="1">
    <location>
        <begin position="44"/>
        <end position="64"/>
    </location>
</feature>
<keyword evidence="4" id="KW-1185">Reference proteome</keyword>
<evidence type="ECO:0000256" key="1">
    <source>
        <dbReference type="SAM" id="Phobius"/>
    </source>
</evidence>
<keyword evidence="1" id="KW-1133">Transmembrane helix</keyword>
<reference evidence="2" key="1">
    <citation type="submission" date="2021-02" db="EMBL/GenBank/DDBJ databases">
        <authorList>
            <person name="Nowell W R."/>
        </authorList>
    </citation>
    <scope>NUCLEOTIDE SEQUENCE</scope>
</reference>
<organism evidence="2 4">
    <name type="scientific">Didymodactylos carnosus</name>
    <dbReference type="NCBI Taxonomy" id="1234261"/>
    <lineage>
        <taxon>Eukaryota</taxon>
        <taxon>Metazoa</taxon>
        <taxon>Spiralia</taxon>
        <taxon>Gnathifera</taxon>
        <taxon>Rotifera</taxon>
        <taxon>Eurotatoria</taxon>
        <taxon>Bdelloidea</taxon>
        <taxon>Philodinida</taxon>
        <taxon>Philodinidae</taxon>
        <taxon>Didymodactylos</taxon>
    </lineage>
</organism>
<evidence type="ECO:0000313" key="2">
    <source>
        <dbReference type="EMBL" id="CAF0773500.1"/>
    </source>
</evidence>
<dbReference type="AlphaFoldDB" id="A0A813QYK4"/>
<dbReference type="Proteomes" id="UP000663829">
    <property type="component" value="Unassembled WGS sequence"/>
</dbReference>
<dbReference type="EMBL" id="CAJOBC010000215">
    <property type="protein sequence ID" value="CAF3555862.1"/>
    <property type="molecule type" value="Genomic_DNA"/>
</dbReference>
<protein>
    <submittedName>
        <fullName evidence="2">Uncharacterized protein</fullName>
    </submittedName>
</protein>
<dbReference type="Proteomes" id="UP000681722">
    <property type="component" value="Unassembled WGS sequence"/>
</dbReference>
<evidence type="ECO:0000313" key="3">
    <source>
        <dbReference type="EMBL" id="CAF3555862.1"/>
    </source>
</evidence>
<evidence type="ECO:0000313" key="4">
    <source>
        <dbReference type="Proteomes" id="UP000663829"/>
    </source>
</evidence>
<dbReference type="EMBL" id="CAJNOQ010000215">
    <property type="protein sequence ID" value="CAF0773500.1"/>
    <property type="molecule type" value="Genomic_DNA"/>
</dbReference>
<gene>
    <name evidence="2" type="ORF">GPM918_LOCUS2061</name>
    <name evidence="3" type="ORF">SRO942_LOCUS2061</name>
</gene>
<comment type="caution">
    <text evidence="2">The sequence shown here is derived from an EMBL/GenBank/DDBJ whole genome shotgun (WGS) entry which is preliminary data.</text>
</comment>